<dbReference type="Proteomes" id="UP000001876">
    <property type="component" value="Unassembled WGS sequence"/>
</dbReference>
<accession>C1N7K7</accession>
<dbReference type="OMA" id="PLEWHMI"/>
<comment type="function">
    <text evidence="2">Pyridoxal 5'-phosphate (PLP)-binding protein, which may be involved in intracellular homeostatic regulation of pyridoxal 5'-phosphate (PLP), the active form of vitamin B6.</text>
</comment>
<dbReference type="GO" id="GO:0030170">
    <property type="term" value="F:pyridoxal phosphate binding"/>
    <property type="evidence" value="ECO:0007669"/>
    <property type="project" value="UniProtKB-UniRule"/>
</dbReference>
<dbReference type="KEGG" id="mpp:MICPUCDRAFT_53734"/>
<keyword evidence="1 2" id="KW-0663">Pyridoxal phosphate</keyword>
<dbReference type="FunFam" id="3.20.20.10:FF:000018">
    <property type="entry name" value="Pyridoxal phosphate homeostasis protein"/>
    <property type="match status" value="1"/>
</dbReference>
<evidence type="ECO:0000313" key="7">
    <source>
        <dbReference type="Proteomes" id="UP000001876"/>
    </source>
</evidence>
<organism evidence="7">
    <name type="scientific">Micromonas pusilla (strain CCMP1545)</name>
    <name type="common">Picoplanktonic green alga</name>
    <dbReference type="NCBI Taxonomy" id="564608"/>
    <lineage>
        <taxon>Eukaryota</taxon>
        <taxon>Viridiplantae</taxon>
        <taxon>Chlorophyta</taxon>
        <taxon>Mamiellophyceae</taxon>
        <taxon>Mamiellales</taxon>
        <taxon>Mamiellaceae</taxon>
        <taxon>Micromonas</taxon>
    </lineage>
</organism>
<comment type="similarity">
    <text evidence="2 4">Belongs to the pyridoxal phosphate-binding protein YggS/PROSC family.</text>
</comment>
<dbReference type="eggNOG" id="KOG3157">
    <property type="taxonomic scope" value="Eukaryota"/>
</dbReference>
<evidence type="ECO:0000256" key="4">
    <source>
        <dbReference type="RuleBase" id="RU004514"/>
    </source>
</evidence>
<dbReference type="STRING" id="564608.C1N7K7"/>
<gene>
    <name evidence="6" type="ORF">MICPUCDRAFT_53734</name>
</gene>
<protein>
    <recommendedName>
        <fullName evidence="2">Pyridoxal phosphate homeostasis protein</fullName>
        <shortName evidence="2">PLP homeostasis protein</shortName>
    </recommendedName>
</protein>
<dbReference type="NCBIfam" id="TIGR00044">
    <property type="entry name" value="YggS family pyridoxal phosphate-dependent enzyme"/>
    <property type="match status" value="1"/>
</dbReference>
<dbReference type="PANTHER" id="PTHR10146">
    <property type="entry name" value="PROLINE SYNTHETASE CO-TRANSCRIBED BACTERIAL HOMOLOG PROTEIN"/>
    <property type="match status" value="1"/>
</dbReference>
<dbReference type="SUPFAM" id="SSF51419">
    <property type="entry name" value="PLP-binding barrel"/>
    <property type="match status" value="1"/>
</dbReference>
<evidence type="ECO:0000259" key="5">
    <source>
        <dbReference type="Pfam" id="PF01168"/>
    </source>
</evidence>
<evidence type="ECO:0000256" key="3">
    <source>
        <dbReference type="PIRSR" id="PIRSR004848-1"/>
    </source>
</evidence>
<feature type="domain" description="Alanine racemase N-terminal" evidence="5">
    <location>
        <begin position="10"/>
        <end position="242"/>
    </location>
</feature>
<dbReference type="CDD" id="cd06822">
    <property type="entry name" value="PLPDE_III_YBL036c_euk"/>
    <property type="match status" value="1"/>
</dbReference>
<dbReference type="InterPro" id="IPR001608">
    <property type="entry name" value="Ala_racemase_N"/>
</dbReference>
<feature type="modified residue" description="N6-(pyridoxal phosphate)lysine" evidence="2 3">
    <location>
        <position position="33"/>
    </location>
</feature>
<dbReference type="OrthoDB" id="10264196at2759"/>
<dbReference type="InterPro" id="IPR011078">
    <property type="entry name" value="PyrdxlP_homeostasis"/>
</dbReference>
<evidence type="ECO:0000256" key="2">
    <source>
        <dbReference type="HAMAP-Rule" id="MF_03225"/>
    </source>
</evidence>
<keyword evidence="7" id="KW-1185">Reference proteome</keyword>
<sequence length="248" mass="26657">MTAKHLAEVVQKVAAASARAGRSAPARLVAVGKTKPVEQLRECYDAGHRVFGENYAQERSIHWSPYDRELTEKSPAMPPDTRWHFIGHLQSNKAKTLVKAVPGLAMIETVDSVKLANRLADACVEAGRVEPLGVMVNTSGEASKHGVEPNAATALASHIVNECAPALAFRGLMTIGMPDYTSRPENFELLAKARSTRDDVCDALGLDATEVELSMGMSGDYESAISMGSDNVRVGSTIFGARDYGEKK</sequence>
<evidence type="ECO:0000313" key="6">
    <source>
        <dbReference type="EMBL" id="EEH51541.1"/>
    </source>
</evidence>
<reference evidence="6 7" key="1">
    <citation type="journal article" date="2009" name="Science">
        <title>Green evolution and dynamic adaptations revealed by genomes of the marine picoeukaryotes Micromonas.</title>
        <authorList>
            <person name="Worden A.Z."/>
            <person name="Lee J.H."/>
            <person name="Mock T."/>
            <person name="Rouze P."/>
            <person name="Simmons M.P."/>
            <person name="Aerts A.L."/>
            <person name="Allen A.E."/>
            <person name="Cuvelier M.L."/>
            <person name="Derelle E."/>
            <person name="Everett M.V."/>
            <person name="Foulon E."/>
            <person name="Grimwood J."/>
            <person name="Gundlach H."/>
            <person name="Henrissat B."/>
            <person name="Napoli C."/>
            <person name="McDonald S.M."/>
            <person name="Parker M.S."/>
            <person name="Rombauts S."/>
            <person name="Salamov A."/>
            <person name="Von Dassow P."/>
            <person name="Badger J.H."/>
            <person name="Coutinho P.M."/>
            <person name="Demir E."/>
            <person name="Dubchak I."/>
            <person name="Gentemann C."/>
            <person name="Eikrem W."/>
            <person name="Gready J.E."/>
            <person name="John U."/>
            <person name="Lanier W."/>
            <person name="Lindquist E.A."/>
            <person name="Lucas S."/>
            <person name="Mayer K.F."/>
            <person name="Moreau H."/>
            <person name="Not F."/>
            <person name="Otillar R."/>
            <person name="Panaud O."/>
            <person name="Pangilinan J."/>
            <person name="Paulsen I."/>
            <person name="Piegu B."/>
            <person name="Poliakov A."/>
            <person name="Robbens S."/>
            <person name="Schmutz J."/>
            <person name="Toulza E."/>
            <person name="Wyss T."/>
            <person name="Zelensky A."/>
            <person name="Zhou K."/>
            <person name="Armbrust E.V."/>
            <person name="Bhattacharya D."/>
            <person name="Goodenough U.W."/>
            <person name="Van de Peer Y."/>
            <person name="Grigoriev I.V."/>
        </authorList>
    </citation>
    <scope>NUCLEOTIDE SEQUENCE [LARGE SCALE GENOMIC DNA]</scope>
    <source>
        <strain evidence="6 7">CCMP1545</strain>
    </source>
</reference>
<name>C1N7K7_MICPC</name>
<dbReference type="AlphaFoldDB" id="C1N7K7"/>
<dbReference type="HAMAP" id="MF_02087">
    <property type="entry name" value="PLP_homeostasis"/>
    <property type="match status" value="1"/>
</dbReference>
<dbReference type="GeneID" id="9689557"/>
<dbReference type="Pfam" id="PF01168">
    <property type="entry name" value="Ala_racemase_N"/>
    <property type="match status" value="1"/>
</dbReference>
<dbReference type="EMBL" id="GG663750">
    <property type="protein sequence ID" value="EEH51541.1"/>
    <property type="molecule type" value="Genomic_DNA"/>
</dbReference>
<comment type="cofactor">
    <cofactor evidence="3">
        <name>pyridoxal 5'-phosphate</name>
        <dbReference type="ChEBI" id="CHEBI:597326"/>
    </cofactor>
</comment>
<dbReference type="Gene3D" id="3.20.20.10">
    <property type="entry name" value="Alanine racemase"/>
    <property type="match status" value="1"/>
</dbReference>
<proteinExistence type="inferred from homology"/>
<dbReference type="RefSeq" id="XP_003063919.1">
    <property type="nucleotide sequence ID" value="XM_003063873.1"/>
</dbReference>
<dbReference type="PANTHER" id="PTHR10146:SF14">
    <property type="entry name" value="PYRIDOXAL PHOSPHATE HOMEOSTASIS PROTEIN"/>
    <property type="match status" value="1"/>
</dbReference>
<dbReference type="InterPro" id="IPR029066">
    <property type="entry name" value="PLP-binding_barrel"/>
</dbReference>
<evidence type="ECO:0000256" key="1">
    <source>
        <dbReference type="ARBA" id="ARBA00022898"/>
    </source>
</evidence>
<dbReference type="PIRSF" id="PIRSF004848">
    <property type="entry name" value="YBL036c_PLPDEIII"/>
    <property type="match status" value="1"/>
</dbReference>
<dbReference type="PROSITE" id="PS01211">
    <property type="entry name" value="UPF0001"/>
    <property type="match status" value="1"/>
</dbReference>